<feature type="short sequence motif" description="'HIGH' region" evidence="7">
    <location>
        <begin position="9"/>
        <end position="19"/>
    </location>
</feature>
<dbReference type="SUPFAM" id="SSF48163">
    <property type="entry name" value="An anticodon-binding domain of class I aminoacyl-tRNA synthetases"/>
    <property type="match status" value="1"/>
</dbReference>
<keyword evidence="6 7" id="KW-0030">Aminoacyl-tRNA synthetase</keyword>
<name>A0A0B6X2I3_9BACT</name>
<comment type="subcellular location">
    <subcellularLocation>
        <location evidence="7">Cytoplasm</location>
    </subcellularLocation>
</comment>
<dbReference type="CDD" id="cd00808">
    <property type="entry name" value="GluRS_core"/>
    <property type="match status" value="1"/>
</dbReference>
<reference evidence="10 11" key="1">
    <citation type="submission" date="2013-12" db="EMBL/GenBank/DDBJ databases">
        <authorList>
            <person name="Stott M."/>
        </authorList>
    </citation>
    <scope>NUCLEOTIDE SEQUENCE [LARGE SCALE GENOMIC DNA]</scope>
    <source>
        <strain evidence="10 11">K22</strain>
    </source>
</reference>
<dbReference type="Pfam" id="PF00749">
    <property type="entry name" value="tRNA-synt_1c"/>
    <property type="match status" value="1"/>
</dbReference>
<feature type="binding site" evidence="7">
    <location>
        <position position="252"/>
    </location>
    <ligand>
        <name>ATP</name>
        <dbReference type="ChEBI" id="CHEBI:30616"/>
    </ligand>
</feature>
<dbReference type="InterPro" id="IPR000924">
    <property type="entry name" value="Glu/Gln-tRNA-synth"/>
</dbReference>
<dbReference type="PANTHER" id="PTHR43311:SF2">
    <property type="entry name" value="GLUTAMATE--TRNA LIGASE, MITOCHONDRIAL-RELATED"/>
    <property type="match status" value="1"/>
</dbReference>
<evidence type="ECO:0000256" key="7">
    <source>
        <dbReference type="HAMAP-Rule" id="MF_00022"/>
    </source>
</evidence>
<keyword evidence="7" id="KW-0963">Cytoplasm</keyword>
<organism evidence="10 11">
    <name type="scientific">Pyrinomonas methylaliphatogenes</name>
    <dbReference type="NCBI Taxonomy" id="454194"/>
    <lineage>
        <taxon>Bacteria</taxon>
        <taxon>Pseudomonadati</taxon>
        <taxon>Acidobacteriota</taxon>
        <taxon>Blastocatellia</taxon>
        <taxon>Blastocatellales</taxon>
        <taxon>Pyrinomonadaceae</taxon>
        <taxon>Pyrinomonas</taxon>
    </lineage>
</organism>
<proteinExistence type="inferred from homology"/>
<dbReference type="InterPro" id="IPR020751">
    <property type="entry name" value="aa-tRNA-synth_I_codon-bd_sub2"/>
</dbReference>
<dbReference type="GO" id="GO:0005524">
    <property type="term" value="F:ATP binding"/>
    <property type="evidence" value="ECO:0007669"/>
    <property type="project" value="UniProtKB-UniRule"/>
</dbReference>
<comment type="function">
    <text evidence="7">Catalyzes the attachment of glutamate to tRNA(Glu) in a two-step reaction: glutamate is first activated by ATP to form Glu-AMP and then transferred to the acceptor end of tRNA(Glu).</text>
</comment>
<comment type="caution">
    <text evidence="7">Lacks conserved residue(s) required for the propagation of feature annotation.</text>
</comment>
<evidence type="ECO:0000256" key="1">
    <source>
        <dbReference type="ARBA" id="ARBA00007894"/>
    </source>
</evidence>
<dbReference type="InterPro" id="IPR004527">
    <property type="entry name" value="Glu-tRNA-ligase_bac/mito"/>
</dbReference>
<evidence type="ECO:0000256" key="2">
    <source>
        <dbReference type="ARBA" id="ARBA00022598"/>
    </source>
</evidence>
<dbReference type="InterPro" id="IPR014729">
    <property type="entry name" value="Rossmann-like_a/b/a_fold"/>
</dbReference>
<comment type="similarity">
    <text evidence="1 7">Belongs to the class-I aminoacyl-tRNA synthetase family. Glutamate--tRNA ligase type 1 subfamily.</text>
</comment>
<dbReference type="EC" id="6.1.1.17" evidence="7"/>
<dbReference type="GO" id="GO:0004818">
    <property type="term" value="F:glutamate-tRNA ligase activity"/>
    <property type="evidence" value="ECO:0007669"/>
    <property type="project" value="UniProtKB-UniRule"/>
</dbReference>
<feature type="short sequence motif" description="'KMSKS' region" evidence="7">
    <location>
        <begin position="249"/>
        <end position="253"/>
    </location>
</feature>
<dbReference type="PRINTS" id="PR00987">
    <property type="entry name" value="TRNASYNTHGLU"/>
</dbReference>
<evidence type="ECO:0000256" key="5">
    <source>
        <dbReference type="ARBA" id="ARBA00022917"/>
    </source>
</evidence>
<protein>
    <recommendedName>
        <fullName evidence="7">Glutamate--tRNA ligase</fullName>
        <ecNumber evidence="7">6.1.1.17</ecNumber>
    </recommendedName>
    <alternativeName>
        <fullName evidence="7">Glutamyl-tRNA synthetase</fullName>
        <shortName evidence="7">GluRS</shortName>
    </alternativeName>
</protein>
<accession>A0A0B6X2I3</accession>
<reference evidence="10 11" key="2">
    <citation type="submission" date="2015-01" db="EMBL/GenBank/DDBJ databases">
        <title>Complete genome sequence of Pyrinomonas methylaliphatogenes type strain K22T.</title>
        <authorList>
            <person name="Lee K.C.Y."/>
            <person name="Power J.F."/>
            <person name="Dunfield P.F."/>
            <person name="Morgan X.C."/>
            <person name="Huttenhower C."/>
            <person name="Stott M.B."/>
        </authorList>
    </citation>
    <scope>NUCLEOTIDE SEQUENCE [LARGE SCALE GENOMIC DNA]</scope>
    <source>
        <strain evidence="10 11">K22</strain>
    </source>
</reference>
<dbReference type="InterPro" id="IPR008925">
    <property type="entry name" value="aa_tRNA-synth_I_cd-bd_sf"/>
</dbReference>
<dbReference type="InterPro" id="IPR033910">
    <property type="entry name" value="GluRS_core"/>
</dbReference>
<dbReference type="InterPro" id="IPR020058">
    <property type="entry name" value="Glu/Gln-tRNA-synth_Ib_cat-dom"/>
</dbReference>
<dbReference type="STRING" id="454194.PYK22_02803"/>
<dbReference type="EMBL" id="CBXV010000008">
    <property type="protein sequence ID" value="CDM66769.1"/>
    <property type="molecule type" value="Genomic_DNA"/>
</dbReference>
<feature type="domain" description="Glutamyl/glutaminyl-tRNA synthetase class Ib catalytic" evidence="8">
    <location>
        <begin position="2"/>
        <end position="315"/>
    </location>
</feature>
<dbReference type="GO" id="GO:0006424">
    <property type="term" value="P:glutamyl-tRNA aminoacylation"/>
    <property type="evidence" value="ECO:0007669"/>
    <property type="project" value="UniProtKB-UniRule"/>
</dbReference>
<keyword evidence="4 7" id="KW-0067">ATP-binding</keyword>
<dbReference type="NCBIfam" id="TIGR00464">
    <property type="entry name" value="gltX_bact"/>
    <property type="match status" value="1"/>
</dbReference>
<evidence type="ECO:0000256" key="6">
    <source>
        <dbReference type="ARBA" id="ARBA00023146"/>
    </source>
</evidence>
<dbReference type="PANTHER" id="PTHR43311">
    <property type="entry name" value="GLUTAMATE--TRNA LIGASE"/>
    <property type="match status" value="1"/>
</dbReference>
<dbReference type="InterPro" id="IPR045462">
    <property type="entry name" value="aa-tRNA-synth_I_cd-bd"/>
</dbReference>
<keyword evidence="3 7" id="KW-0547">Nucleotide-binding</keyword>
<keyword evidence="5 7" id="KW-0648">Protein biosynthesis</keyword>
<dbReference type="InterPro" id="IPR049940">
    <property type="entry name" value="GluQ/Sye"/>
</dbReference>
<keyword evidence="11" id="KW-1185">Reference proteome</keyword>
<gene>
    <name evidence="7" type="primary">gltX</name>
    <name evidence="10" type="ORF">PYK22_02803</name>
</gene>
<dbReference type="SUPFAM" id="SSF52374">
    <property type="entry name" value="Nucleotidylyl transferase"/>
    <property type="match status" value="1"/>
</dbReference>
<evidence type="ECO:0000256" key="4">
    <source>
        <dbReference type="ARBA" id="ARBA00022840"/>
    </source>
</evidence>
<dbReference type="GO" id="GO:0008270">
    <property type="term" value="F:zinc ion binding"/>
    <property type="evidence" value="ECO:0007669"/>
    <property type="project" value="InterPro"/>
</dbReference>
<dbReference type="AlphaFoldDB" id="A0A0B6X2I3"/>
<dbReference type="Proteomes" id="UP000031518">
    <property type="component" value="Unassembled WGS sequence"/>
</dbReference>
<evidence type="ECO:0000313" key="11">
    <source>
        <dbReference type="Proteomes" id="UP000031518"/>
    </source>
</evidence>
<comment type="subunit">
    <text evidence="7">Monomer.</text>
</comment>
<keyword evidence="2 7" id="KW-0436">Ligase</keyword>
<dbReference type="GO" id="GO:0005829">
    <property type="term" value="C:cytosol"/>
    <property type="evidence" value="ECO:0007669"/>
    <property type="project" value="TreeGrafter"/>
</dbReference>
<evidence type="ECO:0000259" key="8">
    <source>
        <dbReference type="Pfam" id="PF00749"/>
    </source>
</evidence>
<feature type="domain" description="Aminoacyl-tRNA synthetase class I anticodon-binding" evidence="9">
    <location>
        <begin position="357"/>
        <end position="492"/>
    </location>
</feature>
<dbReference type="Pfam" id="PF19269">
    <property type="entry name" value="Anticodon_2"/>
    <property type="match status" value="1"/>
</dbReference>
<dbReference type="GO" id="GO:0000049">
    <property type="term" value="F:tRNA binding"/>
    <property type="evidence" value="ECO:0007669"/>
    <property type="project" value="InterPro"/>
</dbReference>
<dbReference type="RefSeq" id="WP_041978217.1">
    <property type="nucleotide sequence ID" value="NZ_CBXV010000008.1"/>
</dbReference>
<evidence type="ECO:0000259" key="9">
    <source>
        <dbReference type="Pfam" id="PF19269"/>
    </source>
</evidence>
<dbReference type="OrthoDB" id="9807503at2"/>
<dbReference type="HAMAP" id="MF_00022">
    <property type="entry name" value="Glu_tRNA_synth_type1"/>
    <property type="match status" value="1"/>
</dbReference>
<dbReference type="Gene3D" id="1.10.10.350">
    <property type="match status" value="1"/>
</dbReference>
<evidence type="ECO:0000256" key="3">
    <source>
        <dbReference type="ARBA" id="ARBA00022741"/>
    </source>
</evidence>
<comment type="catalytic activity">
    <reaction evidence="7">
        <text>tRNA(Glu) + L-glutamate + ATP = L-glutamyl-tRNA(Glu) + AMP + diphosphate</text>
        <dbReference type="Rhea" id="RHEA:23540"/>
        <dbReference type="Rhea" id="RHEA-COMP:9663"/>
        <dbReference type="Rhea" id="RHEA-COMP:9680"/>
        <dbReference type="ChEBI" id="CHEBI:29985"/>
        <dbReference type="ChEBI" id="CHEBI:30616"/>
        <dbReference type="ChEBI" id="CHEBI:33019"/>
        <dbReference type="ChEBI" id="CHEBI:78442"/>
        <dbReference type="ChEBI" id="CHEBI:78520"/>
        <dbReference type="ChEBI" id="CHEBI:456215"/>
        <dbReference type="EC" id="6.1.1.17"/>
    </reaction>
</comment>
<dbReference type="Gene3D" id="3.40.50.620">
    <property type="entry name" value="HUPs"/>
    <property type="match status" value="1"/>
</dbReference>
<sequence length="496" mass="56866">MNVRVRFAPSPTGYLHIGAARTALYNWLFARKHGGKFLLRIEDTDLQRSTEESTRSIFEGLAWLGLDYDEEVVFQSANAEKHRAAARRLLEEGKAYRDFTPREERSDANIKQEIAERARRAAAGAESKINPYRDLPREESDRRAAAGEPFAIRLKVPREGRSEFYDIVYGKQEREYAEIEDLVLVRSDGHPLYNLSVVCDDIEMGITHVIRGQDHLTNTHKQILIYRALGAPVPQFAHLPLILAPNKAKLSKRKHGEVVSLTTYRDRGFVPAAFRNFLALLGWSPADGKEIMTLEEMIERFSLEGIHRSNAIFNFNEHDPRQWTDPKALWMNAEYIHHMPLAELLPLVRAELEEAGLWRAEYEGERRAWFERTVDLIRQRFHTLKDFSGQGRAYFSDEFAFDEAAVEKNLRREPRLKELLPELARRLETVEPFTAETVERALRAFAEEAGVKAGLLINAARTALTGQAVGPSMFEIFETLGRERSIQRLRAAVDLI</sequence>
<evidence type="ECO:0000313" key="10">
    <source>
        <dbReference type="EMBL" id="CDM66769.1"/>
    </source>
</evidence>